<keyword evidence="5" id="KW-0769">Symport</keyword>
<dbReference type="SUPFAM" id="SSF161070">
    <property type="entry name" value="SNF-like"/>
    <property type="match status" value="1"/>
</dbReference>
<name>A0A7R9KXN9_9ACAR</name>
<feature type="transmembrane region" description="Helical" evidence="10">
    <location>
        <begin position="347"/>
        <end position="372"/>
    </location>
</feature>
<evidence type="ECO:0008006" key="13">
    <source>
        <dbReference type="Google" id="ProtNLM"/>
    </source>
</evidence>
<dbReference type="GO" id="GO:0015375">
    <property type="term" value="F:glycine:sodium symporter activity"/>
    <property type="evidence" value="ECO:0007669"/>
    <property type="project" value="TreeGrafter"/>
</dbReference>
<reference evidence="11" key="1">
    <citation type="submission" date="2020-11" db="EMBL/GenBank/DDBJ databases">
        <authorList>
            <person name="Tran Van P."/>
        </authorList>
    </citation>
    <scope>NUCLEOTIDE SEQUENCE</scope>
</reference>
<sequence length="500" mass="55864">MTFPYLCYNNGGGAFLIPFIAMMLLAGFPLMFMELAFGQYASLSPVVIFERFCPLFSGIGYGMVIVSAIVMLYYNMIIAWTIFYMFVSFNKQLPWERCDPQWRTPLCYSHKEKDECHSLYPDGGIKHHVLGQSSGIEETGGIRWPLALSLLAAWTIVFLCLCKGVQSSGKVALFPYVVLVILFIRGITLPGAMQGILFYVTPDWNRLFTPQRIASKPRCVGKSTKSVTEAGPHLSNVSGEYYLKDAIVVLLANGGTSIFSGFVIFSIIGYLAKELEVEVGDVVDEGVGLAFMVYPEVVARLPFAPLWSFLFFFMLLTLGLDSQFALLETVQTAILDRLPSLREHKFFVLLSVSIMGYLGGLIFCTQSGVYWLTLFDKYAANFSGILAFNWIQHKPATSGSYVYPVWANVLGWFIAFLPTITIIAMMAHTFFSFKSKGTLFHRLTALMQPMESWGPTHKNLDLKSTEITTEGNGALNNGLIRENSFDNPSFNVTYTFETAI</sequence>
<dbReference type="GO" id="GO:0046872">
    <property type="term" value="F:metal ion binding"/>
    <property type="evidence" value="ECO:0007669"/>
    <property type="project" value="UniProtKB-KW"/>
</dbReference>
<feature type="binding site" evidence="8">
    <location>
        <position position="321"/>
    </location>
    <ligand>
        <name>Na(+)</name>
        <dbReference type="ChEBI" id="CHEBI:29101"/>
        <label>1</label>
    </ligand>
</feature>
<feature type="binding site" evidence="8">
    <location>
        <position position="318"/>
    </location>
    <ligand>
        <name>Na(+)</name>
        <dbReference type="ChEBI" id="CHEBI:29101"/>
        <label>1</label>
    </ligand>
</feature>
<evidence type="ECO:0000256" key="2">
    <source>
        <dbReference type="ARBA" id="ARBA00006459"/>
    </source>
</evidence>
<evidence type="ECO:0000256" key="7">
    <source>
        <dbReference type="ARBA" id="ARBA00023136"/>
    </source>
</evidence>
<feature type="transmembrane region" description="Helical" evidence="10">
    <location>
        <begin position="173"/>
        <end position="200"/>
    </location>
</feature>
<dbReference type="PROSITE" id="PS50267">
    <property type="entry name" value="NA_NEUROTRAN_SYMP_3"/>
    <property type="match status" value="1"/>
</dbReference>
<evidence type="ECO:0000313" key="12">
    <source>
        <dbReference type="Proteomes" id="UP000759131"/>
    </source>
</evidence>
<evidence type="ECO:0000256" key="10">
    <source>
        <dbReference type="SAM" id="Phobius"/>
    </source>
</evidence>
<evidence type="ECO:0000256" key="9">
    <source>
        <dbReference type="PIRSR" id="PIRSR600175-2"/>
    </source>
</evidence>
<proteinExistence type="inferred from homology"/>
<keyword evidence="7 10" id="KW-0472">Membrane</keyword>
<feature type="transmembrane region" description="Helical" evidence="10">
    <location>
        <begin position="58"/>
        <end position="87"/>
    </location>
</feature>
<evidence type="ECO:0000256" key="8">
    <source>
        <dbReference type="PIRSR" id="PIRSR600175-1"/>
    </source>
</evidence>
<keyword evidence="12" id="KW-1185">Reference proteome</keyword>
<keyword evidence="6 10" id="KW-1133">Transmembrane helix</keyword>
<dbReference type="InterPro" id="IPR000175">
    <property type="entry name" value="Na/ntran_symport"/>
</dbReference>
<dbReference type="EMBL" id="CAJPIZ010008849">
    <property type="protein sequence ID" value="CAG2111419.1"/>
    <property type="molecule type" value="Genomic_DNA"/>
</dbReference>
<feature type="binding site" evidence="8">
    <location>
        <position position="322"/>
    </location>
    <ligand>
        <name>Na(+)</name>
        <dbReference type="ChEBI" id="CHEBI:29101"/>
        <label>1</label>
    </ligand>
</feature>
<dbReference type="PANTHER" id="PTHR11616">
    <property type="entry name" value="SODIUM/CHLORIDE DEPENDENT TRANSPORTER"/>
    <property type="match status" value="1"/>
</dbReference>
<keyword evidence="8" id="KW-0479">Metal-binding</keyword>
<dbReference type="InterPro" id="IPR037272">
    <property type="entry name" value="SNS_sf"/>
</dbReference>
<feature type="transmembrane region" description="Helical" evidence="10">
    <location>
        <begin position="12"/>
        <end position="37"/>
    </location>
</feature>
<dbReference type="OrthoDB" id="6581954at2759"/>
<dbReference type="PRINTS" id="PR00176">
    <property type="entry name" value="NANEUSMPORT"/>
</dbReference>
<feature type="transmembrane region" description="Helical" evidence="10">
    <location>
        <begin position="142"/>
        <end position="161"/>
    </location>
</feature>
<keyword evidence="8" id="KW-0915">Sodium</keyword>
<gene>
    <name evidence="11" type="ORF">OSB1V03_LOCUS11400</name>
</gene>
<evidence type="ECO:0000256" key="4">
    <source>
        <dbReference type="ARBA" id="ARBA00022692"/>
    </source>
</evidence>
<comment type="subcellular location">
    <subcellularLocation>
        <location evidence="1">Membrane</location>
        <topology evidence="1">Multi-pass membrane protein</topology>
    </subcellularLocation>
</comment>
<dbReference type="PANTHER" id="PTHR11616:SF313">
    <property type="entry name" value="TRANSPORTER"/>
    <property type="match status" value="1"/>
</dbReference>
<evidence type="ECO:0000256" key="5">
    <source>
        <dbReference type="ARBA" id="ARBA00022847"/>
    </source>
</evidence>
<keyword evidence="4 10" id="KW-0812">Transmembrane</keyword>
<evidence type="ECO:0000313" key="11">
    <source>
        <dbReference type="EMBL" id="CAD7630989.1"/>
    </source>
</evidence>
<feature type="disulfide bond" evidence="9">
    <location>
        <begin position="98"/>
        <end position="107"/>
    </location>
</feature>
<protein>
    <recommendedName>
        <fullName evidence="13">Transporter</fullName>
    </recommendedName>
</protein>
<dbReference type="Pfam" id="PF00209">
    <property type="entry name" value="SNF"/>
    <property type="match status" value="1"/>
</dbReference>
<keyword evidence="3" id="KW-0813">Transport</keyword>
<dbReference type="Proteomes" id="UP000759131">
    <property type="component" value="Unassembled WGS sequence"/>
</dbReference>
<comment type="similarity">
    <text evidence="2">Belongs to the sodium:neurotransmitter symporter (SNF) (TC 2.A.22) family.</text>
</comment>
<feature type="transmembrane region" description="Helical" evidence="10">
    <location>
        <begin position="307"/>
        <end position="327"/>
    </location>
</feature>
<keyword evidence="9" id="KW-1015">Disulfide bond</keyword>
<evidence type="ECO:0000256" key="1">
    <source>
        <dbReference type="ARBA" id="ARBA00004141"/>
    </source>
</evidence>
<evidence type="ECO:0000256" key="3">
    <source>
        <dbReference type="ARBA" id="ARBA00022448"/>
    </source>
</evidence>
<feature type="transmembrane region" description="Helical" evidence="10">
    <location>
        <begin position="409"/>
        <end position="433"/>
    </location>
</feature>
<feature type="transmembrane region" description="Helical" evidence="10">
    <location>
        <begin position="246"/>
        <end position="270"/>
    </location>
</feature>
<dbReference type="AlphaFoldDB" id="A0A7R9KXN9"/>
<feature type="binding site" evidence="8">
    <location>
        <position position="223"/>
    </location>
    <ligand>
        <name>Na(+)</name>
        <dbReference type="ChEBI" id="CHEBI:29101"/>
        <label>1</label>
    </ligand>
</feature>
<feature type="binding site" evidence="8">
    <location>
        <position position="253"/>
    </location>
    <ligand>
        <name>Na(+)</name>
        <dbReference type="ChEBI" id="CHEBI:29101"/>
        <label>1</label>
    </ligand>
</feature>
<dbReference type="GO" id="GO:0005886">
    <property type="term" value="C:plasma membrane"/>
    <property type="evidence" value="ECO:0007669"/>
    <property type="project" value="TreeGrafter"/>
</dbReference>
<organism evidence="11">
    <name type="scientific">Medioppia subpectinata</name>
    <dbReference type="NCBI Taxonomy" id="1979941"/>
    <lineage>
        <taxon>Eukaryota</taxon>
        <taxon>Metazoa</taxon>
        <taxon>Ecdysozoa</taxon>
        <taxon>Arthropoda</taxon>
        <taxon>Chelicerata</taxon>
        <taxon>Arachnida</taxon>
        <taxon>Acari</taxon>
        <taxon>Acariformes</taxon>
        <taxon>Sarcoptiformes</taxon>
        <taxon>Oribatida</taxon>
        <taxon>Brachypylina</taxon>
        <taxon>Oppioidea</taxon>
        <taxon>Oppiidae</taxon>
        <taxon>Medioppia</taxon>
    </lineage>
</organism>
<dbReference type="EMBL" id="OC863424">
    <property type="protein sequence ID" value="CAD7630989.1"/>
    <property type="molecule type" value="Genomic_DNA"/>
</dbReference>
<accession>A0A7R9KXN9</accession>
<evidence type="ECO:0000256" key="6">
    <source>
        <dbReference type="ARBA" id="ARBA00022989"/>
    </source>
</evidence>